<dbReference type="EMBL" id="JAAMPI010000122">
    <property type="protein sequence ID" value="KAF4635384.1"/>
    <property type="molecule type" value="Genomic_DNA"/>
</dbReference>
<evidence type="ECO:0000313" key="2">
    <source>
        <dbReference type="EMBL" id="KAF4635384.1"/>
    </source>
</evidence>
<reference evidence="2 3" key="1">
    <citation type="submission" date="2020-03" db="EMBL/GenBank/DDBJ databases">
        <title>Draft Genome Sequence of Cudoniella acicularis.</title>
        <authorList>
            <person name="Buettner E."/>
            <person name="Kellner H."/>
        </authorList>
    </citation>
    <scope>NUCLEOTIDE SEQUENCE [LARGE SCALE GENOMIC DNA]</scope>
    <source>
        <strain evidence="2 3">DSM 108380</strain>
    </source>
</reference>
<keyword evidence="3" id="KW-1185">Reference proteome</keyword>
<organism evidence="2 3">
    <name type="scientific">Cudoniella acicularis</name>
    <dbReference type="NCBI Taxonomy" id="354080"/>
    <lineage>
        <taxon>Eukaryota</taxon>
        <taxon>Fungi</taxon>
        <taxon>Dikarya</taxon>
        <taxon>Ascomycota</taxon>
        <taxon>Pezizomycotina</taxon>
        <taxon>Leotiomycetes</taxon>
        <taxon>Helotiales</taxon>
        <taxon>Tricladiaceae</taxon>
        <taxon>Cudoniella</taxon>
    </lineage>
</organism>
<feature type="compositionally biased region" description="Polar residues" evidence="1">
    <location>
        <begin position="75"/>
        <end position="84"/>
    </location>
</feature>
<accession>A0A8H4W939</accession>
<gene>
    <name evidence="2" type="ORF">G7Y89_g2714</name>
</gene>
<protein>
    <submittedName>
        <fullName evidence="2">Uncharacterized protein</fullName>
    </submittedName>
</protein>
<dbReference type="Proteomes" id="UP000566819">
    <property type="component" value="Unassembled WGS sequence"/>
</dbReference>
<name>A0A8H4W939_9HELO</name>
<comment type="caution">
    <text evidence="2">The sequence shown here is derived from an EMBL/GenBank/DDBJ whole genome shotgun (WGS) entry which is preliminary data.</text>
</comment>
<feature type="region of interest" description="Disordered" evidence="1">
    <location>
        <begin position="65"/>
        <end position="94"/>
    </location>
</feature>
<evidence type="ECO:0000313" key="3">
    <source>
        <dbReference type="Proteomes" id="UP000566819"/>
    </source>
</evidence>
<evidence type="ECO:0000256" key="1">
    <source>
        <dbReference type="SAM" id="MobiDB-lite"/>
    </source>
</evidence>
<proteinExistence type="predicted"/>
<sequence>MCSQDGRGASQCTCGNVVRDWPTGEEKVHQPPPPTHQQQSLTAMMRWQAETMRDQPYHNIQAFKPMDGKEESSKSSRQLNTNPSVAYLDFSKEK</sequence>
<dbReference type="AlphaFoldDB" id="A0A8H4W939"/>
<feature type="region of interest" description="Disordered" evidence="1">
    <location>
        <begin position="1"/>
        <end position="38"/>
    </location>
</feature>